<feature type="region of interest" description="Disordered" evidence="6">
    <location>
        <begin position="167"/>
        <end position="251"/>
    </location>
</feature>
<feature type="region of interest" description="Disordered" evidence="6">
    <location>
        <begin position="682"/>
        <end position="718"/>
    </location>
</feature>
<keyword evidence="1" id="KW-0479">Metal-binding</keyword>
<dbReference type="SUPFAM" id="SSF57850">
    <property type="entry name" value="RING/U-box"/>
    <property type="match status" value="1"/>
</dbReference>
<dbReference type="Pfam" id="PF07576">
    <property type="entry name" value="BRAP2"/>
    <property type="match status" value="1"/>
</dbReference>
<reference evidence="10" key="1">
    <citation type="submission" date="2015-02" db="EMBL/GenBank/DDBJ databases">
        <title>Genome sequencing for Strongylocentrotus purpuratus.</title>
        <authorList>
            <person name="Murali S."/>
            <person name="Liu Y."/>
            <person name="Vee V."/>
            <person name="English A."/>
            <person name="Wang M."/>
            <person name="Skinner E."/>
            <person name="Han Y."/>
            <person name="Muzny D.M."/>
            <person name="Worley K.C."/>
            <person name="Gibbs R.A."/>
        </authorList>
    </citation>
    <scope>NUCLEOTIDE SEQUENCE</scope>
</reference>
<dbReference type="EnsemblMetazoa" id="XM_030991769">
    <property type="protein sequence ID" value="XP_030847629"/>
    <property type="gene ID" value="LOC584009"/>
</dbReference>
<dbReference type="PANTHER" id="PTHR24007">
    <property type="entry name" value="BRCA1-ASSOCIATED PROTEIN"/>
    <property type="match status" value="1"/>
</dbReference>
<dbReference type="OrthoDB" id="273556at2759"/>
<keyword evidence="3" id="KW-0862">Zinc</keyword>
<dbReference type="CDD" id="cd16457">
    <property type="entry name" value="RING-H2_BRAP2"/>
    <property type="match status" value="1"/>
</dbReference>
<keyword evidence="5" id="KW-0175">Coiled coil</keyword>
<evidence type="ECO:0000256" key="3">
    <source>
        <dbReference type="ARBA" id="ARBA00022833"/>
    </source>
</evidence>
<dbReference type="GO" id="GO:0008270">
    <property type="term" value="F:zinc ion binding"/>
    <property type="evidence" value="ECO:0007669"/>
    <property type="project" value="UniProtKB-KW"/>
</dbReference>
<feature type="compositionally biased region" description="Basic and acidic residues" evidence="6">
    <location>
        <begin position="133"/>
        <end position="145"/>
    </location>
</feature>
<evidence type="ECO:0000313" key="10">
    <source>
        <dbReference type="Proteomes" id="UP000007110"/>
    </source>
</evidence>
<dbReference type="GO" id="GO:0016567">
    <property type="term" value="P:protein ubiquitination"/>
    <property type="evidence" value="ECO:0000318"/>
    <property type="project" value="GO_Central"/>
</dbReference>
<dbReference type="GO" id="GO:0007265">
    <property type="term" value="P:Ras protein signal transduction"/>
    <property type="evidence" value="ECO:0000318"/>
    <property type="project" value="GO_Central"/>
</dbReference>
<feature type="compositionally biased region" description="Low complexity" evidence="6">
    <location>
        <begin position="228"/>
        <end position="243"/>
    </location>
</feature>
<dbReference type="CTD" id="8315"/>
<feature type="region of interest" description="Disordered" evidence="6">
    <location>
        <begin position="111"/>
        <end position="146"/>
    </location>
</feature>
<dbReference type="InterPro" id="IPR001841">
    <property type="entry name" value="Znf_RING"/>
</dbReference>
<dbReference type="KEGG" id="spu:584009"/>
<feature type="region of interest" description="Disordered" evidence="6">
    <location>
        <begin position="34"/>
        <end position="76"/>
    </location>
</feature>
<name>A0A7M7P9X7_STRPU</name>
<evidence type="ECO:0000313" key="9">
    <source>
        <dbReference type="EnsemblMetazoa" id="XP_030847629"/>
    </source>
</evidence>
<dbReference type="GO" id="GO:0061630">
    <property type="term" value="F:ubiquitin protein ligase activity"/>
    <property type="evidence" value="ECO:0000318"/>
    <property type="project" value="GO_Central"/>
</dbReference>
<reference evidence="9" key="2">
    <citation type="submission" date="2021-01" db="UniProtKB">
        <authorList>
            <consortium name="EnsemblMetazoa"/>
        </authorList>
    </citation>
    <scope>IDENTIFICATION</scope>
</reference>
<dbReference type="InParanoid" id="A0A7M7P9X7"/>
<evidence type="ECO:0008006" key="11">
    <source>
        <dbReference type="Google" id="ProtNLM"/>
    </source>
</evidence>
<dbReference type="Pfam" id="PF13639">
    <property type="entry name" value="zf-RING_2"/>
    <property type="match status" value="1"/>
</dbReference>
<evidence type="ECO:0000256" key="5">
    <source>
        <dbReference type="SAM" id="Coils"/>
    </source>
</evidence>
<sequence>MMSVSLCVIRISVNDNSPIPKSLSYSRGADMMAESPPLLSSSPPPALMAKRHDALSDKPSVTWEKVDEDGRSHPILPKTESTKAVVEKCIGKRDETEIQIETYAVEERFEDECMDPSREGPKQSYAKALTGGKAKDKMHSSKDEQNDVQANQAIAFKHLDDNAKDLCSDTGSEITSPDFTDEDSVSTDKDKGERSEGKGRKGDKMDKKHNASSKSRHGVASPVDQSSRRASSSVSPPTVSSEASEGDRSSKSPLMFRRRIPFFSGNPVVDITKGIVHLFKENHMTSLDEGIVRSDMICALAVPASLICHDLLQFFSPLAEGIEHIRIIRDSNPNQYMTLIKFRNQSHADEFYKEYNGKPYNSFDDFVCYLVFVSRVECMKSCEGASLATPGMTELPTCNICLERMEDSVEGILTILCNHTFHGGCLTKWGDTSCPVCRYNQTPEPSVDNKCFQCGAQESLWICLICGHIGCGRYVEAHAYHHFEDTQHTYAMQLGKQRVWDYAGDNYVHRLVQSKGDGKPVSWERGDGQPECDEKFDALTLEYTYLLNSQLESQRLYYEEKMTRIESDAIAQVTEIEVRSKKLMEERDRVEREAQKGLKEKQLLDKKSLFMSDKLGKVLSQLSEEMEMNKCLRANQADWQTKVTALEKRLDDESKIKTDEINELKEQLRDLMFFLEAQETLNKAPENTRQEIQDGSITIGASPSPDGRHSRRGRKKGK</sequence>
<dbReference type="SMART" id="SM00290">
    <property type="entry name" value="ZnF_UBP"/>
    <property type="match status" value="1"/>
</dbReference>
<evidence type="ECO:0000256" key="2">
    <source>
        <dbReference type="ARBA" id="ARBA00022771"/>
    </source>
</evidence>
<feature type="domain" description="UBP-type" evidence="8">
    <location>
        <begin position="435"/>
        <end position="527"/>
    </location>
</feature>
<dbReference type="GeneID" id="584009"/>
<feature type="compositionally biased region" description="Polar residues" evidence="6">
    <location>
        <begin position="169"/>
        <end position="178"/>
    </location>
</feature>
<dbReference type="InterPro" id="IPR001607">
    <property type="entry name" value="Znf_UBP"/>
</dbReference>
<dbReference type="CDD" id="cd12718">
    <property type="entry name" value="RRM_BRAP2"/>
    <property type="match status" value="1"/>
</dbReference>
<dbReference type="RefSeq" id="XP_030847629.1">
    <property type="nucleotide sequence ID" value="XM_030991769.1"/>
</dbReference>
<dbReference type="PANTHER" id="PTHR24007:SF7">
    <property type="entry name" value="BRCA1-ASSOCIATED PROTEIN"/>
    <property type="match status" value="1"/>
</dbReference>
<feature type="compositionally biased region" description="Basic and acidic residues" evidence="6">
    <location>
        <begin position="186"/>
        <end position="209"/>
    </location>
</feature>
<accession>A0A7M7P9X7</accession>
<organism evidence="9 10">
    <name type="scientific">Strongylocentrotus purpuratus</name>
    <name type="common">Purple sea urchin</name>
    <dbReference type="NCBI Taxonomy" id="7668"/>
    <lineage>
        <taxon>Eukaryota</taxon>
        <taxon>Metazoa</taxon>
        <taxon>Echinodermata</taxon>
        <taxon>Eleutherozoa</taxon>
        <taxon>Echinozoa</taxon>
        <taxon>Echinoidea</taxon>
        <taxon>Euechinoidea</taxon>
        <taxon>Echinacea</taxon>
        <taxon>Camarodonta</taxon>
        <taxon>Echinidea</taxon>
        <taxon>Strongylocentrotidae</taxon>
        <taxon>Strongylocentrotus</taxon>
    </lineage>
</organism>
<dbReference type="GO" id="GO:0005737">
    <property type="term" value="C:cytoplasm"/>
    <property type="evidence" value="ECO:0000318"/>
    <property type="project" value="GO_Central"/>
</dbReference>
<dbReference type="Gene3D" id="3.30.40.10">
    <property type="entry name" value="Zinc/RING finger domain, C3HC4 (zinc finger)"/>
    <property type="match status" value="2"/>
</dbReference>
<dbReference type="Proteomes" id="UP000007110">
    <property type="component" value="Unassembled WGS sequence"/>
</dbReference>
<evidence type="ECO:0000259" key="7">
    <source>
        <dbReference type="PROSITE" id="PS50089"/>
    </source>
</evidence>
<dbReference type="InterPro" id="IPR047243">
    <property type="entry name" value="RING-H2_BRAP2"/>
</dbReference>
<dbReference type="SMART" id="SM00184">
    <property type="entry name" value="RING"/>
    <property type="match status" value="1"/>
</dbReference>
<keyword evidence="10" id="KW-1185">Reference proteome</keyword>
<dbReference type="PROSITE" id="PS50271">
    <property type="entry name" value="ZF_UBP"/>
    <property type="match status" value="1"/>
</dbReference>
<feature type="coiled-coil region" evidence="5">
    <location>
        <begin position="573"/>
        <end position="600"/>
    </location>
</feature>
<dbReference type="InterPro" id="IPR011422">
    <property type="entry name" value="BRAP2/ETP1_RRM"/>
</dbReference>
<feature type="domain" description="RING-type" evidence="7">
    <location>
        <begin position="398"/>
        <end position="438"/>
    </location>
</feature>
<keyword evidence="2 4" id="KW-0863">Zinc-finger</keyword>
<proteinExistence type="predicted"/>
<evidence type="ECO:0000256" key="1">
    <source>
        <dbReference type="ARBA" id="ARBA00022723"/>
    </source>
</evidence>
<protein>
    <recommendedName>
        <fullName evidence="11">BRCA1-associated protein</fullName>
    </recommendedName>
</protein>
<dbReference type="FunFam" id="3.30.40.10:FF:000159">
    <property type="entry name" value="BRCA1-associated protein-like"/>
    <property type="match status" value="1"/>
</dbReference>
<evidence type="ECO:0000259" key="8">
    <source>
        <dbReference type="PROSITE" id="PS50271"/>
    </source>
</evidence>
<feature type="compositionally biased region" description="Basic residues" evidence="6">
    <location>
        <begin position="709"/>
        <end position="718"/>
    </location>
</feature>
<dbReference type="Pfam" id="PF02148">
    <property type="entry name" value="zf-UBP"/>
    <property type="match status" value="1"/>
</dbReference>
<evidence type="ECO:0000256" key="4">
    <source>
        <dbReference type="PROSITE-ProRule" id="PRU00502"/>
    </source>
</evidence>
<dbReference type="InterPro" id="IPR013083">
    <property type="entry name" value="Znf_RING/FYVE/PHD"/>
</dbReference>
<dbReference type="PROSITE" id="PS50089">
    <property type="entry name" value="ZF_RING_2"/>
    <property type="match status" value="1"/>
</dbReference>
<dbReference type="AlphaFoldDB" id="A0A7M7P9X7"/>
<dbReference type="InterPro" id="IPR034932">
    <property type="entry name" value="BRAP2_RRM"/>
</dbReference>
<dbReference type="OMA" id="YIEHASD"/>
<evidence type="ECO:0000256" key="6">
    <source>
        <dbReference type="SAM" id="MobiDB-lite"/>
    </source>
</evidence>